<name>A0ABW1TZW8_9BURK</name>
<dbReference type="InterPro" id="IPR001128">
    <property type="entry name" value="Cyt_P450"/>
</dbReference>
<dbReference type="Gene3D" id="1.10.630.10">
    <property type="entry name" value="Cytochrome P450"/>
    <property type="match status" value="1"/>
</dbReference>
<dbReference type="CDD" id="cd11033">
    <property type="entry name" value="CYP142-like"/>
    <property type="match status" value="1"/>
</dbReference>
<accession>A0ABW1TZW8</accession>
<dbReference type="SUPFAM" id="SSF48264">
    <property type="entry name" value="Cytochrome P450"/>
    <property type="match status" value="1"/>
</dbReference>
<evidence type="ECO:0000313" key="2">
    <source>
        <dbReference type="EMBL" id="MFC6282805.1"/>
    </source>
</evidence>
<comment type="caution">
    <text evidence="2">The sequence shown here is derived from an EMBL/GenBank/DDBJ whole genome shotgun (WGS) entry which is preliminary data.</text>
</comment>
<comment type="similarity">
    <text evidence="1">Belongs to the cytochrome P450 family.</text>
</comment>
<evidence type="ECO:0000256" key="1">
    <source>
        <dbReference type="ARBA" id="ARBA00010617"/>
    </source>
</evidence>
<dbReference type="InterPro" id="IPR002397">
    <property type="entry name" value="Cyt_P450_B"/>
</dbReference>
<dbReference type="PANTHER" id="PTHR46696:SF4">
    <property type="entry name" value="BIOTIN BIOSYNTHESIS CYTOCHROME P450"/>
    <property type="match status" value="1"/>
</dbReference>
<dbReference type="EMBL" id="JBHSRS010000080">
    <property type="protein sequence ID" value="MFC6282805.1"/>
    <property type="molecule type" value="Genomic_DNA"/>
</dbReference>
<dbReference type="PANTHER" id="PTHR46696">
    <property type="entry name" value="P450, PUTATIVE (EUROFUNG)-RELATED"/>
    <property type="match status" value="1"/>
</dbReference>
<dbReference type="InterPro" id="IPR036396">
    <property type="entry name" value="Cyt_P450_sf"/>
</dbReference>
<dbReference type="PRINTS" id="PR00359">
    <property type="entry name" value="BP450"/>
</dbReference>
<gene>
    <name evidence="2" type="ORF">ACFQND_16390</name>
</gene>
<sequence length="416" mass="47144">MKLVLQGSEPQTNLSLDDINIADPDFWLRDDFYGALAMLRRERPISWHEHPESGKGFWALVDHEDIAEVDRDWETFCSKYGVRVYNDADANKTRPGTGALIELDPPNHTTNRKRVSKAFTPRQVGSMEGSVREHARRLVSQLSEGQEIDFIDDLAAVLPFEIICDLVGVDPADRPHLLKLSSIGRSEQEPEYVGKPEIPQQAVNELREYGVNLAAKRLLAPKEDLISELAQVRVDGKPLDKEELGGYFGLMISAGSGTTRTAIAHGMLAFTQFPDQRRLFISDPTGLERTMAEEVIRWATPLKHQGRVLTRDIEFKGVQMKKGQKIGMWFVAANRDPRLFADPFNFDITREINLHQSFGAGGPHFCMGAHIARREIWVLFQELFARFPNAEVIADPIRERSLQSNGFRQMKVRLSR</sequence>
<organism evidence="2 3">
    <name type="scientific">Polaromonas aquatica</name>
    <dbReference type="NCBI Taxonomy" id="332657"/>
    <lineage>
        <taxon>Bacteria</taxon>
        <taxon>Pseudomonadati</taxon>
        <taxon>Pseudomonadota</taxon>
        <taxon>Betaproteobacteria</taxon>
        <taxon>Burkholderiales</taxon>
        <taxon>Comamonadaceae</taxon>
        <taxon>Polaromonas</taxon>
    </lineage>
</organism>
<protein>
    <submittedName>
        <fullName evidence="2">Cytochrome P450</fullName>
    </submittedName>
</protein>
<evidence type="ECO:0000313" key="3">
    <source>
        <dbReference type="Proteomes" id="UP001596270"/>
    </source>
</evidence>
<reference evidence="3" key="1">
    <citation type="journal article" date="2019" name="Int. J. Syst. Evol. Microbiol.">
        <title>The Global Catalogue of Microorganisms (GCM) 10K type strain sequencing project: providing services to taxonomists for standard genome sequencing and annotation.</title>
        <authorList>
            <consortium name="The Broad Institute Genomics Platform"/>
            <consortium name="The Broad Institute Genome Sequencing Center for Infectious Disease"/>
            <person name="Wu L."/>
            <person name="Ma J."/>
        </authorList>
    </citation>
    <scope>NUCLEOTIDE SEQUENCE [LARGE SCALE GENOMIC DNA]</scope>
    <source>
        <strain evidence="3">CCUG 39402</strain>
    </source>
</reference>
<dbReference type="RefSeq" id="WP_371439237.1">
    <property type="nucleotide sequence ID" value="NZ_JBHSRS010000080.1"/>
</dbReference>
<proteinExistence type="inferred from homology"/>
<keyword evidence="3" id="KW-1185">Reference proteome</keyword>
<dbReference type="Pfam" id="PF00067">
    <property type="entry name" value="p450"/>
    <property type="match status" value="1"/>
</dbReference>
<dbReference type="Proteomes" id="UP001596270">
    <property type="component" value="Unassembled WGS sequence"/>
</dbReference>